<evidence type="ECO:0000313" key="9">
    <source>
        <dbReference type="Proteomes" id="UP000094527"/>
    </source>
</evidence>
<evidence type="ECO:0000256" key="6">
    <source>
        <dbReference type="SAM" id="Phobius"/>
    </source>
</evidence>
<dbReference type="Gene3D" id="1.20.1070.10">
    <property type="entry name" value="Rhodopsin 7-helix transmembrane proteins"/>
    <property type="match status" value="1"/>
</dbReference>
<evidence type="ECO:0000256" key="1">
    <source>
        <dbReference type="ARBA" id="ARBA00004370"/>
    </source>
</evidence>
<feature type="transmembrane region" description="Helical" evidence="6">
    <location>
        <begin position="287"/>
        <end position="307"/>
    </location>
</feature>
<dbReference type="PANTHER" id="PTHR46641">
    <property type="entry name" value="FMRFAMIDE RECEPTOR-RELATED"/>
    <property type="match status" value="1"/>
</dbReference>
<evidence type="ECO:0000259" key="7">
    <source>
        <dbReference type="PROSITE" id="PS50262"/>
    </source>
</evidence>
<evidence type="ECO:0000256" key="3">
    <source>
        <dbReference type="ARBA" id="ARBA00022692"/>
    </source>
</evidence>
<evidence type="ECO:0000256" key="4">
    <source>
        <dbReference type="ARBA" id="ARBA00022989"/>
    </source>
</evidence>
<keyword evidence="5 6" id="KW-0472">Membrane</keyword>
<dbReference type="PRINTS" id="PR00237">
    <property type="entry name" value="GPCRRHODOPSN"/>
</dbReference>
<dbReference type="Proteomes" id="UP000094527">
    <property type="component" value="Unassembled WGS sequence"/>
</dbReference>
<accession>A0A1D2M7N7</accession>
<reference evidence="8 9" key="1">
    <citation type="journal article" date="2016" name="Genome Biol. Evol.">
        <title>Gene Family Evolution Reflects Adaptation to Soil Environmental Stressors in the Genome of the Collembolan Orchesella cincta.</title>
        <authorList>
            <person name="Faddeeva-Vakhrusheva A."/>
            <person name="Derks M.F."/>
            <person name="Anvar S.Y."/>
            <person name="Agamennone V."/>
            <person name="Suring W."/>
            <person name="Smit S."/>
            <person name="van Straalen N.M."/>
            <person name="Roelofs D."/>
        </authorList>
    </citation>
    <scope>NUCLEOTIDE SEQUENCE [LARGE SCALE GENOMIC DNA]</scope>
    <source>
        <tissue evidence="8">Mixed pool</tissue>
    </source>
</reference>
<sequence length="413" mass="47483">MLDSRASTTILGYWTCYFLEPSANNVREEFISPVDNVTVYRCSKITQYLLGSNAGPTICVILCVLITIVGIFGLLVNILSIIVLRRSMKGSALQHLLVTLAVFDISISVFAILTVILLQIILDNVNRSKAILCVFWVTALLYSLGRTGSVFTTILVSIERYLVVVYPFRARIWLSGRRSLVLISVWLLGIILINIPWWLVSVLVDTNLDKFPKGKLSKYPYIYVATNFSTGIYTWLRPIHDFVDFVMPLPLLLIFNALLFRSIYNWNKRREILSGKHTREINAAKMFAVIVIAVFSCHTFGVINFVISQTTQTTYRELVLSIILTVTLNSTVNFFVYYWYGQSFRDHFWYIFGNKILGRKEYIFPLVEMGRTPDSSDMQQDTVHFDRTRGQNEQCRLLGRMGEDELFDIEFQN</sequence>
<keyword evidence="3 6" id="KW-0812">Transmembrane</keyword>
<organism evidence="8 9">
    <name type="scientific">Orchesella cincta</name>
    <name type="common">Springtail</name>
    <name type="synonym">Podura cincta</name>
    <dbReference type="NCBI Taxonomy" id="48709"/>
    <lineage>
        <taxon>Eukaryota</taxon>
        <taxon>Metazoa</taxon>
        <taxon>Ecdysozoa</taxon>
        <taxon>Arthropoda</taxon>
        <taxon>Hexapoda</taxon>
        <taxon>Collembola</taxon>
        <taxon>Entomobryomorpha</taxon>
        <taxon>Entomobryoidea</taxon>
        <taxon>Orchesellidae</taxon>
        <taxon>Orchesellinae</taxon>
        <taxon>Orchesella</taxon>
    </lineage>
</organism>
<feature type="domain" description="G-protein coupled receptors family 1 profile" evidence="7">
    <location>
        <begin position="76"/>
        <end position="337"/>
    </location>
</feature>
<dbReference type="PROSITE" id="PS50262">
    <property type="entry name" value="G_PROTEIN_RECEP_F1_2"/>
    <property type="match status" value="1"/>
</dbReference>
<evidence type="ECO:0000313" key="8">
    <source>
        <dbReference type="EMBL" id="ODM88978.1"/>
    </source>
</evidence>
<feature type="transmembrane region" description="Helical" evidence="6">
    <location>
        <begin position="179"/>
        <end position="199"/>
    </location>
</feature>
<dbReference type="STRING" id="48709.A0A1D2M7N7"/>
<feature type="transmembrane region" description="Helical" evidence="6">
    <location>
        <begin position="54"/>
        <end position="84"/>
    </location>
</feature>
<comment type="subcellular location">
    <subcellularLocation>
        <location evidence="1">Membrane</location>
    </subcellularLocation>
</comment>
<gene>
    <name evidence="8" type="ORF">Ocin01_17705</name>
</gene>
<comment type="similarity">
    <text evidence="2">Belongs to the G-protein coupled receptor 1 family.</text>
</comment>
<dbReference type="CDD" id="cd14978">
    <property type="entry name" value="7tmA_FMRFamide_R-like"/>
    <property type="match status" value="1"/>
</dbReference>
<feature type="transmembrane region" description="Helical" evidence="6">
    <location>
        <begin position="96"/>
        <end position="122"/>
    </location>
</feature>
<keyword evidence="4 6" id="KW-1133">Transmembrane helix</keyword>
<dbReference type="GO" id="GO:0004930">
    <property type="term" value="F:G protein-coupled receptor activity"/>
    <property type="evidence" value="ECO:0007669"/>
    <property type="project" value="InterPro"/>
</dbReference>
<dbReference type="InterPro" id="IPR017452">
    <property type="entry name" value="GPCR_Rhodpsn_7TM"/>
</dbReference>
<feature type="transmembrane region" description="Helical" evidence="6">
    <location>
        <begin position="245"/>
        <end position="266"/>
    </location>
</feature>
<evidence type="ECO:0000256" key="5">
    <source>
        <dbReference type="ARBA" id="ARBA00023136"/>
    </source>
</evidence>
<dbReference type="SUPFAM" id="SSF81321">
    <property type="entry name" value="Family A G protein-coupled receptor-like"/>
    <property type="match status" value="1"/>
</dbReference>
<proteinExistence type="inferred from homology"/>
<dbReference type="PANTHER" id="PTHR46641:SF2">
    <property type="entry name" value="FMRFAMIDE RECEPTOR"/>
    <property type="match status" value="1"/>
</dbReference>
<feature type="transmembrane region" description="Helical" evidence="6">
    <location>
        <begin position="134"/>
        <end position="158"/>
    </location>
</feature>
<keyword evidence="8" id="KW-0675">Receptor</keyword>
<name>A0A1D2M7N7_ORCCI</name>
<dbReference type="InterPro" id="IPR052954">
    <property type="entry name" value="GPCR-Ligand_Int"/>
</dbReference>
<protein>
    <submittedName>
        <fullName evidence="8">FMRFamide receptor</fullName>
    </submittedName>
</protein>
<dbReference type="GO" id="GO:0016020">
    <property type="term" value="C:membrane"/>
    <property type="evidence" value="ECO:0007669"/>
    <property type="project" value="UniProtKB-SubCell"/>
</dbReference>
<keyword evidence="9" id="KW-1185">Reference proteome</keyword>
<dbReference type="AlphaFoldDB" id="A0A1D2M7N7"/>
<dbReference type="EMBL" id="LJIJ01003005">
    <property type="protein sequence ID" value="ODM88978.1"/>
    <property type="molecule type" value="Genomic_DNA"/>
</dbReference>
<comment type="caution">
    <text evidence="8">The sequence shown here is derived from an EMBL/GenBank/DDBJ whole genome shotgun (WGS) entry which is preliminary data.</text>
</comment>
<dbReference type="OMA" id="WWELEIV"/>
<evidence type="ECO:0000256" key="2">
    <source>
        <dbReference type="ARBA" id="ARBA00010663"/>
    </source>
</evidence>
<dbReference type="Pfam" id="PF00001">
    <property type="entry name" value="7tm_1"/>
    <property type="match status" value="1"/>
</dbReference>
<feature type="transmembrane region" description="Helical" evidence="6">
    <location>
        <begin position="319"/>
        <end position="340"/>
    </location>
</feature>
<dbReference type="InterPro" id="IPR000276">
    <property type="entry name" value="GPCR_Rhodpsn"/>
</dbReference>
<dbReference type="OrthoDB" id="10011262at2759"/>